<dbReference type="Gene3D" id="3.90.75.20">
    <property type="match status" value="1"/>
</dbReference>
<protein>
    <submittedName>
        <fullName evidence="2">HNH endonuclease</fullName>
    </submittedName>
</protein>
<dbReference type="GO" id="GO:0004519">
    <property type="term" value="F:endonuclease activity"/>
    <property type="evidence" value="ECO:0007669"/>
    <property type="project" value="UniProtKB-KW"/>
</dbReference>
<organism evidence="2 3">
    <name type="scientific">Flavobacterium phage vB_FspP_elemoA_7-9A</name>
    <dbReference type="NCBI Taxonomy" id="2743781"/>
    <lineage>
        <taxon>Viruses</taxon>
        <taxon>Duplodnaviria</taxon>
        <taxon>Heunggongvirae</taxon>
        <taxon>Uroviricota</taxon>
        <taxon>Caudoviricetes</taxon>
        <taxon>Elemovirus</taxon>
        <taxon>Elemovirus elemoA</taxon>
    </lineage>
</organism>
<keyword evidence="2" id="KW-0255">Endonuclease</keyword>
<dbReference type="Proteomes" id="UP000510645">
    <property type="component" value="Segment"/>
</dbReference>
<name>A0A7D5KU91_9CAUD</name>
<dbReference type="Pfam" id="PF07463">
    <property type="entry name" value="NUMOD4"/>
    <property type="match status" value="1"/>
</dbReference>
<dbReference type="GO" id="GO:0016788">
    <property type="term" value="F:hydrolase activity, acting on ester bonds"/>
    <property type="evidence" value="ECO:0007669"/>
    <property type="project" value="InterPro"/>
</dbReference>
<evidence type="ECO:0000259" key="1">
    <source>
        <dbReference type="Pfam" id="PF07463"/>
    </source>
</evidence>
<dbReference type="InterPro" id="IPR010902">
    <property type="entry name" value="NUMOD4"/>
</dbReference>
<evidence type="ECO:0000313" key="2">
    <source>
        <dbReference type="EMBL" id="QLF85204.1"/>
    </source>
</evidence>
<keyword evidence="2" id="KW-0378">Hydrolase</keyword>
<evidence type="ECO:0000313" key="3">
    <source>
        <dbReference type="Proteomes" id="UP000510645"/>
    </source>
</evidence>
<dbReference type="InterPro" id="IPR044925">
    <property type="entry name" value="His-Me_finger_sf"/>
</dbReference>
<accession>A0A7D5KU91</accession>
<reference evidence="2 3" key="1">
    <citation type="submission" date="2020-05" db="EMBL/GenBank/DDBJ databases">
        <title>Genomics and ecology of novel Flavobacterium phages from the Baltic Sea.</title>
        <authorList>
            <person name="Hoetzinger M."/>
            <person name="Nilsson E."/>
            <person name="Holmfeldt K."/>
        </authorList>
    </citation>
    <scope>NUCLEOTIDE SEQUENCE [LARGE SCALE GENOMIC DNA]</scope>
</reference>
<feature type="domain" description="NUMOD4" evidence="1">
    <location>
        <begin position="26"/>
        <end position="80"/>
    </location>
</feature>
<proteinExistence type="predicted"/>
<keyword evidence="2" id="KW-0540">Nuclease</keyword>
<dbReference type="EMBL" id="MT497017">
    <property type="protein sequence ID" value="QLF85204.1"/>
    <property type="molecule type" value="Genomic_DNA"/>
</dbReference>
<dbReference type="SUPFAM" id="SSF54060">
    <property type="entry name" value="His-Me finger endonucleases"/>
    <property type="match status" value="1"/>
</dbReference>
<dbReference type="Gene3D" id="1.10.10.60">
    <property type="entry name" value="Homeodomain-like"/>
    <property type="match status" value="1"/>
</dbReference>
<sequence>MVIYLKLIVKEQLIYNTLKIINMDNYKDIIGFEGFYKINEYGNIISLDRLCYTKGGYFQLRKGRLLKPSIDRYGYKKTSLTDVNGNIRYLTIHRLVAINFIDNPNNKKTVNHIDGNKLNNHKNNLEWNTVSEQNYHAYRYNLNSRKGELNNNSKLTYENIKEIRSLINSKTIKEISEKFNVSRSHISNIKNNKVWIGN</sequence>
<gene>
    <name evidence="2" type="ORF">elemo79Aphanotate_10</name>
</gene>
<keyword evidence="3" id="KW-1185">Reference proteome</keyword>